<dbReference type="PRINTS" id="PR00081">
    <property type="entry name" value="GDHRDH"/>
</dbReference>
<feature type="non-terminal residue" evidence="1">
    <location>
        <position position="110"/>
    </location>
</feature>
<dbReference type="Proteomes" id="UP000596742">
    <property type="component" value="Unassembled WGS sequence"/>
</dbReference>
<dbReference type="EMBL" id="UYJE01000013">
    <property type="protein sequence ID" value="VDH89210.1"/>
    <property type="molecule type" value="Genomic_DNA"/>
</dbReference>
<dbReference type="InterPro" id="IPR002347">
    <property type="entry name" value="SDR_fam"/>
</dbReference>
<organism evidence="1 2">
    <name type="scientific">Mytilus galloprovincialis</name>
    <name type="common">Mediterranean mussel</name>
    <dbReference type="NCBI Taxonomy" id="29158"/>
    <lineage>
        <taxon>Eukaryota</taxon>
        <taxon>Metazoa</taxon>
        <taxon>Spiralia</taxon>
        <taxon>Lophotrochozoa</taxon>
        <taxon>Mollusca</taxon>
        <taxon>Bivalvia</taxon>
        <taxon>Autobranchia</taxon>
        <taxon>Pteriomorphia</taxon>
        <taxon>Mytilida</taxon>
        <taxon>Mytiloidea</taxon>
        <taxon>Mytilidae</taxon>
        <taxon>Mytilinae</taxon>
        <taxon>Mytilus</taxon>
    </lineage>
</organism>
<dbReference type="Gene3D" id="3.40.50.720">
    <property type="entry name" value="NAD(P)-binding Rossmann-like Domain"/>
    <property type="match status" value="1"/>
</dbReference>
<evidence type="ECO:0000313" key="2">
    <source>
        <dbReference type="Proteomes" id="UP000596742"/>
    </source>
</evidence>
<dbReference type="GO" id="GO:0004316">
    <property type="term" value="F:3-oxoacyl-[acyl-carrier-protein] reductase (NADPH) activity"/>
    <property type="evidence" value="ECO:0007669"/>
    <property type="project" value="UniProtKB-EC"/>
</dbReference>
<dbReference type="InterPro" id="IPR036291">
    <property type="entry name" value="NAD(P)-bd_dom_sf"/>
</dbReference>
<evidence type="ECO:0000313" key="1">
    <source>
        <dbReference type="EMBL" id="VDH89210.1"/>
    </source>
</evidence>
<sequence length="110" mass="12157">QPEVVVYCMAKVAIDMFTKCLAKELGPHGVRVNAINPSFIDDTKILRNSPKKFTDEDEKKFADKFANLAHLKRAGKPADVVSLLLFLASDEASYITGSINNIDGGYHLYP</sequence>
<keyword evidence="2" id="KW-1185">Reference proteome</keyword>
<dbReference type="OrthoDB" id="6046936at2759"/>
<keyword evidence="1" id="KW-0560">Oxidoreductase</keyword>
<reference evidence="1" key="1">
    <citation type="submission" date="2018-11" db="EMBL/GenBank/DDBJ databases">
        <authorList>
            <person name="Alioto T."/>
            <person name="Alioto T."/>
        </authorList>
    </citation>
    <scope>NUCLEOTIDE SEQUENCE</scope>
</reference>
<protein>
    <submittedName>
        <fullName evidence="1">3-oxoacyl-[acyl-carrier protein] reductase</fullName>
        <ecNumber evidence="1">1.1.1.100</ecNumber>
    </submittedName>
</protein>
<accession>A0A8B6BE10</accession>
<dbReference type="PANTHER" id="PTHR43975">
    <property type="entry name" value="ZGC:101858"/>
    <property type="match status" value="1"/>
</dbReference>
<dbReference type="AlphaFoldDB" id="A0A8B6BE10"/>
<dbReference type="SUPFAM" id="SSF51735">
    <property type="entry name" value="NAD(P)-binding Rossmann-fold domains"/>
    <property type="match status" value="1"/>
</dbReference>
<dbReference type="PANTHER" id="PTHR43975:SF2">
    <property type="entry name" value="EG:BACR7A4.14 PROTEIN-RELATED"/>
    <property type="match status" value="1"/>
</dbReference>
<comment type="caution">
    <text evidence="1">The sequence shown here is derived from an EMBL/GenBank/DDBJ whole genome shotgun (WGS) entry which is preliminary data.</text>
</comment>
<proteinExistence type="predicted"/>
<dbReference type="Pfam" id="PF13561">
    <property type="entry name" value="adh_short_C2"/>
    <property type="match status" value="1"/>
</dbReference>
<name>A0A8B6BE10_MYTGA</name>
<gene>
    <name evidence="1" type="ORF">MGAL_10B014981</name>
</gene>
<dbReference type="EC" id="1.1.1.100" evidence="1"/>